<dbReference type="SMART" id="SM00471">
    <property type="entry name" value="HDc"/>
    <property type="match status" value="1"/>
</dbReference>
<dbReference type="PROSITE" id="PS51831">
    <property type="entry name" value="HD"/>
    <property type="match status" value="1"/>
</dbReference>
<organism evidence="3 4">
    <name type="scientific">[Clostridium] fimetarium</name>
    <dbReference type="NCBI Taxonomy" id="99656"/>
    <lineage>
        <taxon>Bacteria</taxon>
        <taxon>Bacillati</taxon>
        <taxon>Bacillota</taxon>
        <taxon>Clostridia</taxon>
        <taxon>Lachnospirales</taxon>
        <taxon>Lachnospiraceae</taxon>
    </lineage>
</organism>
<evidence type="ECO:0000259" key="2">
    <source>
        <dbReference type="PROSITE" id="PS51832"/>
    </source>
</evidence>
<evidence type="ECO:0000313" key="3">
    <source>
        <dbReference type="EMBL" id="SEW08617.1"/>
    </source>
</evidence>
<evidence type="ECO:0000313" key="4">
    <source>
        <dbReference type="Proteomes" id="UP000199701"/>
    </source>
</evidence>
<sequence length="360" mass="40579">MNEKTIFIFEAEEGMILSRDVVLPDGHLILSAGTPLSYEIIERISNFHVLEIMVEIEPDKSNDLIPNTVPTYFANVRKSESFKKFSVKYRCNISTIKNNLNKIITSSTLIDTDVLLKEATSLLADSKNSLHLFDMLHSMRELDDITFVHSVNVALISATIGEWLGCDKEEQDILTLCGLLHDIGKLLIPEEILMKPGKLTSIEFDVIKTHVSLGYNQIKDKGLDNRITEACLLHHERCDGSGYPFGIKGDKIPFAAKIVSIADVYDAMTSNRVYRGSICPFEVIRIMEADAFNQFDPQYLLPFLNHVISTYLHNDVKLSNGLVGEVILINRDDLSRPTVKCNNEFIDLSKHHEINVEAIL</sequence>
<dbReference type="InterPro" id="IPR003607">
    <property type="entry name" value="HD/PDEase_dom"/>
</dbReference>
<dbReference type="NCBIfam" id="TIGR00277">
    <property type="entry name" value="HDIG"/>
    <property type="match status" value="1"/>
</dbReference>
<keyword evidence="4" id="KW-1185">Reference proteome</keyword>
<dbReference type="AlphaFoldDB" id="A0A1I0P380"/>
<accession>A0A1I0P380</accession>
<dbReference type="EMBL" id="FOJI01000004">
    <property type="protein sequence ID" value="SEW08617.1"/>
    <property type="molecule type" value="Genomic_DNA"/>
</dbReference>
<name>A0A1I0P380_9FIRM</name>
<dbReference type="OrthoDB" id="9804747at2"/>
<dbReference type="RefSeq" id="WP_092451899.1">
    <property type="nucleotide sequence ID" value="NZ_FOJI01000004.1"/>
</dbReference>
<dbReference type="InterPro" id="IPR006674">
    <property type="entry name" value="HD_domain"/>
</dbReference>
<dbReference type="Pfam" id="PF13487">
    <property type="entry name" value="HD_5"/>
    <property type="match status" value="1"/>
</dbReference>
<dbReference type="STRING" id="99656.SAMN05421659_104118"/>
<protein>
    <submittedName>
        <fullName evidence="3">HDIG domain-containing protein</fullName>
    </submittedName>
</protein>
<dbReference type="CDD" id="cd00077">
    <property type="entry name" value="HDc"/>
    <property type="match status" value="1"/>
</dbReference>
<dbReference type="Gene3D" id="1.10.3210.10">
    <property type="entry name" value="Hypothetical protein af1432"/>
    <property type="match status" value="1"/>
</dbReference>
<dbReference type="InterPro" id="IPR037522">
    <property type="entry name" value="HD_GYP_dom"/>
</dbReference>
<proteinExistence type="predicted"/>
<feature type="domain" description="HD" evidence="1">
    <location>
        <begin position="146"/>
        <end position="268"/>
    </location>
</feature>
<reference evidence="3 4" key="1">
    <citation type="submission" date="2016-10" db="EMBL/GenBank/DDBJ databases">
        <authorList>
            <person name="de Groot N.N."/>
        </authorList>
    </citation>
    <scope>NUCLEOTIDE SEQUENCE [LARGE SCALE GENOMIC DNA]</scope>
    <source>
        <strain evidence="3 4">DSM 9179</strain>
    </source>
</reference>
<dbReference type="SUPFAM" id="SSF109604">
    <property type="entry name" value="HD-domain/PDEase-like"/>
    <property type="match status" value="1"/>
</dbReference>
<dbReference type="InterPro" id="IPR006675">
    <property type="entry name" value="HDIG_dom"/>
</dbReference>
<dbReference type="PROSITE" id="PS51832">
    <property type="entry name" value="HD_GYP"/>
    <property type="match status" value="1"/>
</dbReference>
<gene>
    <name evidence="3" type="ORF">SAMN05421659_104118</name>
</gene>
<dbReference type="PANTHER" id="PTHR43155">
    <property type="entry name" value="CYCLIC DI-GMP PHOSPHODIESTERASE PA4108-RELATED"/>
    <property type="match status" value="1"/>
</dbReference>
<feature type="domain" description="HD-GYP" evidence="2">
    <location>
        <begin position="124"/>
        <end position="319"/>
    </location>
</feature>
<evidence type="ECO:0000259" key="1">
    <source>
        <dbReference type="PROSITE" id="PS51831"/>
    </source>
</evidence>
<dbReference type="Proteomes" id="UP000199701">
    <property type="component" value="Unassembled WGS sequence"/>
</dbReference>
<dbReference type="PANTHER" id="PTHR43155:SF2">
    <property type="entry name" value="CYCLIC DI-GMP PHOSPHODIESTERASE PA4108"/>
    <property type="match status" value="1"/>
</dbReference>